<sequence length="413" mass="47131">MDLTKEAIQLESDLIRINSVNPSFGGKGEKEKANYVKRKLIEYVNKYGITNYTLKDYTTIDKYGIERPNIVFKLDFGKEKTLHIISHLDTVPEGDISLWETDPYKPVLKDGKIYGRGSEDNHKGIVSSLLLLKMIFESDNVKPKYNLSLIFVSDEEDGSEYGLKYLLNFENEIFKKDDLIIVPDFGTPKGDFIEIGEKGILWIKFDIEGKQCHGSTPENGVNADVIAFNFANGLYKQLYEKFDNVDEIFLPKYSTFEPTILKSGVENPNTIPGHVEVVFDCRILPTYSLEDVLKEIDNFIKTFDFRGGLKYYDPSVEMQINYKILKEEQPNYTKKDSKVVLELKRAIKKVLNEDAKLCGMGGGTVAAFLRFKGYEVAVWGIGEETAHQPNEHIRIDDLVKMAKVFYEIITPSD</sequence>
<dbReference type="PANTHER" id="PTHR43808:SF32">
    <property type="entry name" value="ARGE_DAPE-RELATED DEACYLASE"/>
    <property type="match status" value="1"/>
</dbReference>
<evidence type="ECO:0000256" key="2">
    <source>
        <dbReference type="ARBA" id="ARBA00001947"/>
    </source>
</evidence>
<name>C9RE49_METVM</name>
<evidence type="ECO:0000256" key="6">
    <source>
        <dbReference type="ARBA" id="ARBA00022833"/>
    </source>
</evidence>
<keyword evidence="4" id="KW-0479">Metal-binding</keyword>
<evidence type="ECO:0000256" key="4">
    <source>
        <dbReference type="ARBA" id="ARBA00022723"/>
    </source>
</evidence>
<dbReference type="NCBIfam" id="TIGR01910">
    <property type="entry name" value="DapE-ArgE"/>
    <property type="match status" value="1"/>
</dbReference>
<keyword evidence="10" id="KW-1185">Reference proteome</keyword>
<organism evidence="9 10">
    <name type="scientific">Methanocaldococcus vulcanius (strain ATCC 700851 / DSM 12094 / M7)</name>
    <name type="common">Methanococcus vulcanius</name>
    <dbReference type="NCBI Taxonomy" id="579137"/>
    <lineage>
        <taxon>Archaea</taxon>
        <taxon>Methanobacteriati</taxon>
        <taxon>Methanobacteriota</taxon>
        <taxon>Methanomada group</taxon>
        <taxon>Methanococci</taxon>
        <taxon>Methanococcales</taxon>
        <taxon>Methanocaldococcaceae</taxon>
        <taxon>Methanocaldococcus</taxon>
    </lineage>
</organism>
<gene>
    <name evidence="9" type="ordered locus">Metvu_1727</name>
</gene>
<dbReference type="InterPro" id="IPR011650">
    <property type="entry name" value="Peptidase_M20_dimer"/>
</dbReference>
<dbReference type="Pfam" id="PF07687">
    <property type="entry name" value="M20_dimer"/>
    <property type="match status" value="1"/>
</dbReference>
<evidence type="ECO:0000256" key="3">
    <source>
        <dbReference type="ARBA" id="ARBA00006247"/>
    </source>
</evidence>
<dbReference type="Pfam" id="PF01546">
    <property type="entry name" value="Peptidase_M20"/>
    <property type="match status" value="1"/>
</dbReference>
<proteinExistence type="inferred from homology"/>
<dbReference type="GeneID" id="8514088"/>
<evidence type="ECO:0000256" key="5">
    <source>
        <dbReference type="ARBA" id="ARBA00022801"/>
    </source>
</evidence>
<dbReference type="SUPFAM" id="SSF55031">
    <property type="entry name" value="Bacterial exopeptidase dimerisation domain"/>
    <property type="match status" value="1"/>
</dbReference>
<evidence type="ECO:0000256" key="7">
    <source>
        <dbReference type="ARBA" id="ARBA00023285"/>
    </source>
</evidence>
<feature type="domain" description="Peptidase M20 dimerisation" evidence="8">
    <location>
        <begin position="195"/>
        <end position="302"/>
    </location>
</feature>
<dbReference type="eggNOG" id="arCOG01107">
    <property type="taxonomic scope" value="Archaea"/>
</dbReference>
<dbReference type="AlphaFoldDB" id="C9RE49"/>
<evidence type="ECO:0000259" key="8">
    <source>
        <dbReference type="Pfam" id="PF07687"/>
    </source>
</evidence>
<keyword evidence="7" id="KW-0170">Cobalt</keyword>
<comment type="cofactor">
    <cofactor evidence="2">
        <name>Zn(2+)</name>
        <dbReference type="ChEBI" id="CHEBI:29105"/>
    </cofactor>
</comment>
<dbReference type="RefSeq" id="WP_015733795.1">
    <property type="nucleotide sequence ID" value="NC_013407.1"/>
</dbReference>
<dbReference type="InterPro" id="IPR010182">
    <property type="entry name" value="ArgE/DapE"/>
</dbReference>
<reference evidence="9" key="1">
    <citation type="submission" date="2009-10" db="EMBL/GenBank/DDBJ databases">
        <title>Complete sequence of chromosome of Methanocaldococcus vulcanius M7.</title>
        <authorList>
            <consortium name="US DOE Joint Genome Institute"/>
            <person name="Lucas S."/>
            <person name="Copeland A."/>
            <person name="Lapidus A."/>
            <person name="Glavina del Rio T."/>
            <person name="Dalin E."/>
            <person name="Tice H."/>
            <person name="Bruce D."/>
            <person name="Goodwin L."/>
            <person name="Pitluck S."/>
            <person name="Lcollab F.I."/>
            <person name="Brettin T."/>
            <person name="Detter J.C."/>
            <person name="Han C."/>
            <person name="Tapia R."/>
            <person name="Kuske C.R."/>
            <person name="Schmutz J."/>
            <person name="Larimer F."/>
            <person name="Land M."/>
            <person name="Hauser L."/>
            <person name="Kyrpides N."/>
            <person name="Ovchinikova G."/>
            <person name="Sieprawska-Lupa M."/>
            <person name="Whitman W.B."/>
            <person name="Woyke T."/>
        </authorList>
    </citation>
    <scope>NUCLEOTIDE SEQUENCE [LARGE SCALE GENOMIC DNA]</scope>
    <source>
        <strain evidence="9">M7</strain>
    </source>
</reference>
<dbReference type="HOGENOM" id="CLU_021802_2_2_2"/>
<evidence type="ECO:0000256" key="1">
    <source>
        <dbReference type="ARBA" id="ARBA00001941"/>
    </source>
</evidence>
<accession>C9RE49</accession>
<dbReference type="Proteomes" id="UP000002063">
    <property type="component" value="Chromosome"/>
</dbReference>
<comment type="cofactor">
    <cofactor evidence="1">
        <name>Co(2+)</name>
        <dbReference type="ChEBI" id="CHEBI:48828"/>
    </cofactor>
</comment>
<evidence type="ECO:0000313" key="10">
    <source>
        <dbReference type="Proteomes" id="UP000002063"/>
    </source>
</evidence>
<dbReference type="STRING" id="579137.Metvu_1727"/>
<evidence type="ECO:0000313" key="9">
    <source>
        <dbReference type="EMBL" id="ACX73578.1"/>
    </source>
</evidence>
<dbReference type="GO" id="GO:0046872">
    <property type="term" value="F:metal ion binding"/>
    <property type="evidence" value="ECO:0007669"/>
    <property type="project" value="UniProtKB-KW"/>
</dbReference>
<dbReference type="SUPFAM" id="SSF53187">
    <property type="entry name" value="Zn-dependent exopeptidases"/>
    <property type="match status" value="1"/>
</dbReference>
<dbReference type="Gene3D" id="3.30.70.360">
    <property type="match status" value="1"/>
</dbReference>
<dbReference type="EMBL" id="CP001787">
    <property type="protein sequence ID" value="ACX73578.1"/>
    <property type="molecule type" value="Genomic_DNA"/>
</dbReference>
<dbReference type="NCBIfam" id="NF010589">
    <property type="entry name" value="PRK13983.1"/>
    <property type="match status" value="1"/>
</dbReference>
<dbReference type="InterPro" id="IPR036264">
    <property type="entry name" value="Bact_exopeptidase_dim_dom"/>
</dbReference>
<keyword evidence="6" id="KW-0862">Zinc</keyword>
<dbReference type="GO" id="GO:0016787">
    <property type="term" value="F:hydrolase activity"/>
    <property type="evidence" value="ECO:0007669"/>
    <property type="project" value="UniProtKB-KW"/>
</dbReference>
<comment type="similarity">
    <text evidence="3">Belongs to the peptidase M20A family.</text>
</comment>
<dbReference type="OrthoDB" id="24854at2157"/>
<dbReference type="KEGG" id="mvu:Metvu_1727"/>
<dbReference type="PANTHER" id="PTHR43808">
    <property type="entry name" value="ACETYLORNITHINE DEACETYLASE"/>
    <property type="match status" value="1"/>
</dbReference>
<protein>
    <submittedName>
        <fullName evidence="9">Acetylornithine deacetylase or succinyl-diaminopimelate desuccinylase</fullName>
    </submittedName>
</protein>
<dbReference type="InterPro" id="IPR002933">
    <property type="entry name" value="Peptidase_M20"/>
</dbReference>
<dbReference type="InterPro" id="IPR050072">
    <property type="entry name" value="Peptidase_M20A"/>
</dbReference>
<dbReference type="Gene3D" id="3.40.630.10">
    <property type="entry name" value="Zn peptidases"/>
    <property type="match status" value="2"/>
</dbReference>
<keyword evidence="5" id="KW-0378">Hydrolase</keyword>